<evidence type="ECO:0000256" key="4">
    <source>
        <dbReference type="SAM" id="SignalP"/>
    </source>
</evidence>
<dbReference type="InterPro" id="IPR000914">
    <property type="entry name" value="SBP_5_dom"/>
</dbReference>
<proteinExistence type="inferred from homology"/>
<reference evidence="7" key="1">
    <citation type="journal article" date="2019" name="Int. J. Syst. Evol. Microbiol.">
        <title>The Global Catalogue of Microorganisms (GCM) 10K type strain sequencing project: providing services to taxonomists for standard genome sequencing and annotation.</title>
        <authorList>
            <consortium name="The Broad Institute Genomics Platform"/>
            <consortium name="The Broad Institute Genome Sequencing Center for Infectious Disease"/>
            <person name="Wu L."/>
            <person name="Ma J."/>
        </authorList>
    </citation>
    <scope>NUCLEOTIDE SEQUENCE [LARGE SCALE GENOMIC DNA]</scope>
    <source>
        <strain evidence="7">CGMCC 1.12806</strain>
    </source>
</reference>
<keyword evidence="6" id="KW-0808">Transferase</keyword>
<dbReference type="EMBL" id="BMFZ01000002">
    <property type="protein sequence ID" value="GGA36813.1"/>
    <property type="molecule type" value="Genomic_DNA"/>
</dbReference>
<name>A0ABQ1G3K0_9GAMM</name>
<evidence type="ECO:0000259" key="5">
    <source>
        <dbReference type="Pfam" id="PF00496"/>
    </source>
</evidence>
<dbReference type="Gene3D" id="3.40.190.10">
    <property type="entry name" value="Periplasmic binding protein-like II"/>
    <property type="match status" value="1"/>
</dbReference>
<evidence type="ECO:0000313" key="7">
    <source>
        <dbReference type="Proteomes" id="UP000627464"/>
    </source>
</evidence>
<dbReference type="Proteomes" id="UP000627464">
    <property type="component" value="Unassembled WGS sequence"/>
</dbReference>
<dbReference type="Pfam" id="PF00496">
    <property type="entry name" value="SBP_bac_5"/>
    <property type="match status" value="1"/>
</dbReference>
<dbReference type="PANTHER" id="PTHR30290">
    <property type="entry name" value="PERIPLASMIC BINDING COMPONENT OF ABC TRANSPORTER"/>
    <property type="match status" value="1"/>
</dbReference>
<evidence type="ECO:0000313" key="6">
    <source>
        <dbReference type="EMBL" id="GGA36813.1"/>
    </source>
</evidence>
<dbReference type="Gene3D" id="3.90.76.10">
    <property type="entry name" value="Dipeptide-binding Protein, Domain 1"/>
    <property type="match status" value="1"/>
</dbReference>
<organism evidence="6 7">
    <name type="scientific">Hafnia psychrotolerans</name>
    <dbReference type="NCBI Taxonomy" id="1477018"/>
    <lineage>
        <taxon>Bacteria</taxon>
        <taxon>Pseudomonadati</taxon>
        <taxon>Pseudomonadota</taxon>
        <taxon>Gammaproteobacteria</taxon>
        <taxon>Enterobacterales</taxon>
        <taxon>Hafniaceae</taxon>
        <taxon>Hafnia</taxon>
    </lineage>
</organism>
<dbReference type="PANTHER" id="PTHR30290:SF9">
    <property type="entry name" value="OLIGOPEPTIDE-BINDING PROTEIN APPA"/>
    <property type="match status" value="1"/>
</dbReference>
<accession>A0ABQ1G3K0</accession>
<gene>
    <name evidence="6" type="ORF">GCM10011328_09630</name>
</gene>
<feature type="signal peptide" evidence="4">
    <location>
        <begin position="1"/>
        <end position="30"/>
    </location>
</feature>
<evidence type="ECO:0000256" key="1">
    <source>
        <dbReference type="ARBA" id="ARBA00005695"/>
    </source>
</evidence>
<keyword evidence="3 4" id="KW-0732">Signal</keyword>
<dbReference type="Gene3D" id="3.10.105.10">
    <property type="entry name" value="Dipeptide-binding Protein, Domain 3"/>
    <property type="match status" value="1"/>
</dbReference>
<sequence length="514" mass="55433">MNSFSKISYRGRLTLLSTALLAALSSPIYAATLTVMQNEAPRSMDPGNQTATFTGTVLDPMYEGLLRMSSDLKPEAALATSWSSDESGLKWTFKLRHGVTFHDGTPFNADAVVANFARHLDAKRGLAASGRLRTFLDSVTKVDDSTVLFTLKKPYPAFLNLLTTGAALMVSPTADKAGQLDSKAVGTGPYEMVQYKTGEFVLEQKYPGYWGNKASGPDDIKWTWSAEPSVMNMALQAGEADVINPVPPQFAKLLKNNPKFQLHESPGSAVFWVALNTDLKPLNDVRVRQALNFATDRVGLVRAIMSGFAIPANSPLAPVTAGYDKKLDPYPLNLEKAKALLKEAGVGDGFTMSIAVQGQDARIGQVLQSMWAKIGVKLDVRQMESGVWAKAAFADQAGKQADKTGAVLASWSSGVNGADLQLRPLYYSKSFAPGGANLGFFSDPKLDEMLDKAASTQDENARNAIYVEAQKEINQQAPQVLLYYQNDLYATGTDVSGVTMIPGGQIVVKDAHKG</sequence>
<protein>
    <submittedName>
        <fullName evidence="6">Glycosyl transferase</fullName>
    </submittedName>
</protein>
<dbReference type="RefSeq" id="WP_188470954.1">
    <property type="nucleotide sequence ID" value="NZ_BMFZ01000002.1"/>
</dbReference>
<keyword evidence="7" id="KW-1185">Reference proteome</keyword>
<dbReference type="InterPro" id="IPR039424">
    <property type="entry name" value="SBP_5"/>
</dbReference>
<dbReference type="SUPFAM" id="SSF53850">
    <property type="entry name" value="Periplasmic binding protein-like II"/>
    <property type="match status" value="1"/>
</dbReference>
<keyword evidence="2" id="KW-0813">Transport</keyword>
<dbReference type="GO" id="GO:0016740">
    <property type="term" value="F:transferase activity"/>
    <property type="evidence" value="ECO:0007669"/>
    <property type="project" value="UniProtKB-KW"/>
</dbReference>
<dbReference type="InterPro" id="IPR030678">
    <property type="entry name" value="Peptide/Ni-bd"/>
</dbReference>
<evidence type="ECO:0000256" key="2">
    <source>
        <dbReference type="ARBA" id="ARBA00022448"/>
    </source>
</evidence>
<evidence type="ECO:0000256" key="3">
    <source>
        <dbReference type="ARBA" id="ARBA00022729"/>
    </source>
</evidence>
<comment type="caution">
    <text evidence="6">The sequence shown here is derived from an EMBL/GenBank/DDBJ whole genome shotgun (WGS) entry which is preliminary data.</text>
</comment>
<comment type="similarity">
    <text evidence="1">Belongs to the bacterial solute-binding protein 5 family.</text>
</comment>
<feature type="chain" id="PRO_5045393993" evidence="4">
    <location>
        <begin position="31"/>
        <end position="514"/>
    </location>
</feature>
<dbReference type="PIRSF" id="PIRSF002741">
    <property type="entry name" value="MppA"/>
    <property type="match status" value="1"/>
</dbReference>
<feature type="domain" description="Solute-binding protein family 5" evidence="5">
    <location>
        <begin position="73"/>
        <end position="430"/>
    </location>
</feature>